<accession>A0A0W0Y526</accession>
<sequence>MGWMASVQNLGTTVQNWGKSLNNALTSLSNNSTLTTVAKGLGNSAHKVVSYGFKQMAVAPDLAYNLTNSSVRSVYHNMAYILGRDVAPLVAASFINKLAVEQLQALYTEDEGQLVSVNTGLTLLIGGLYVLGFVYRSKKNVETTTHMLMHISDASKKFSTAGSELNGASFRVMAPPAQGAAPIPMTICQQQKCGFMEKFKGSIENSITYWATRGLIWGISFIPYVGEMVSTVLLILYDGQFILAMAMPEHCNRHITAYLEENWELAASLGIGSRGVAFAFVEGIFYLTGIPREHYQDVMLKFAVLMQIATATHMNLPPPVDETSRYVVDPLLLFGRGVSFVDGLIMEGAKKKIPEMLKQQKSTFNWEKAGEIVQNCWHHPYLQKIIPWVAPSMFVSKASFTNDPLIKADWIAFRKGSPAVTKAIIKTRKNLIVWAASNEPDISAKALQKIKGMPPFVTKIAMASLYNPSIMELVYRAHFNFSAIPPGEEGPQIHLNGNKLREIESSAKQDKKDETTIKEVAALSAPPTADLKSQEPADVKATQLKDSSIEVSAKALRSRGKFSATARTEDLRPLSSSDSRNTAERDNLKAVSFS</sequence>
<evidence type="ECO:0000313" key="2">
    <source>
        <dbReference type="EMBL" id="KTD51898.1"/>
    </source>
</evidence>
<dbReference type="AlphaFoldDB" id="A0A0W0Y526"/>
<dbReference type="Proteomes" id="UP000054618">
    <property type="component" value="Unassembled WGS sequence"/>
</dbReference>
<dbReference type="PATRIC" id="fig|45073.5.peg.783"/>
<dbReference type="RefSeq" id="WP_058506842.1">
    <property type="nucleotide sequence ID" value="NZ_CAAAIK010000011.1"/>
</dbReference>
<proteinExistence type="predicted"/>
<keyword evidence="3" id="KW-1185">Reference proteome</keyword>
<organism evidence="2 3">
    <name type="scientific">Legionella quinlivanii</name>
    <dbReference type="NCBI Taxonomy" id="45073"/>
    <lineage>
        <taxon>Bacteria</taxon>
        <taxon>Pseudomonadati</taxon>
        <taxon>Pseudomonadota</taxon>
        <taxon>Gammaproteobacteria</taxon>
        <taxon>Legionellales</taxon>
        <taxon>Legionellaceae</taxon>
        <taxon>Legionella</taxon>
    </lineage>
</organism>
<feature type="region of interest" description="Disordered" evidence="1">
    <location>
        <begin position="559"/>
        <end position="594"/>
    </location>
</feature>
<name>A0A0W0Y526_9GAMM</name>
<evidence type="ECO:0000256" key="1">
    <source>
        <dbReference type="SAM" id="MobiDB-lite"/>
    </source>
</evidence>
<comment type="caution">
    <text evidence="2">The sequence shown here is derived from an EMBL/GenBank/DDBJ whole genome shotgun (WGS) entry which is preliminary data.</text>
</comment>
<reference evidence="2 3" key="1">
    <citation type="submission" date="2015-11" db="EMBL/GenBank/DDBJ databases">
        <title>Genomic analysis of 38 Legionella species identifies large and diverse effector repertoires.</title>
        <authorList>
            <person name="Burstein D."/>
            <person name="Amaro F."/>
            <person name="Zusman T."/>
            <person name="Lifshitz Z."/>
            <person name="Cohen O."/>
            <person name="Gilbert J.A."/>
            <person name="Pupko T."/>
            <person name="Shuman H.A."/>
            <person name="Segal G."/>
        </authorList>
    </citation>
    <scope>NUCLEOTIDE SEQUENCE [LARGE SCALE GENOMIC DNA]</scope>
    <source>
        <strain evidence="2 3">CDC#1442-AUS-E</strain>
    </source>
</reference>
<protein>
    <submittedName>
        <fullName evidence="2">Uncharacterized protein</fullName>
    </submittedName>
</protein>
<dbReference type="OrthoDB" id="5647240at2"/>
<dbReference type="EMBL" id="LNYS01000006">
    <property type="protein sequence ID" value="KTD51898.1"/>
    <property type="molecule type" value="Genomic_DNA"/>
</dbReference>
<gene>
    <name evidence="2" type="ORF">Lqui_0742</name>
</gene>
<evidence type="ECO:0000313" key="3">
    <source>
        <dbReference type="Proteomes" id="UP000054618"/>
    </source>
</evidence>